<reference evidence="9" key="1">
    <citation type="submission" date="2025-08" db="UniProtKB">
        <authorList>
            <consortium name="Ensembl"/>
        </authorList>
    </citation>
    <scope>IDENTIFICATION</scope>
</reference>
<feature type="domain" description="Di19 zinc-binding" evidence="7">
    <location>
        <begin position="101"/>
        <end position="137"/>
    </location>
</feature>
<evidence type="ECO:0000256" key="3">
    <source>
        <dbReference type="ARBA" id="ARBA00012483"/>
    </source>
</evidence>
<dbReference type="Pfam" id="PF18574">
    <property type="entry name" value="zf_C2HC_14"/>
    <property type="match status" value="1"/>
</dbReference>
<evidence type="ECO:0000259" key="7">
    <source>
        <dbReference type="Pfam" id="PF05605"/>
    </source>
</evidence>
<evidence type="ECO:0000256" key="4">
    <source>
        <dbReference type="ARBA" id="ARBA00022679"/>
    </source>
</evidence>
<dbReference type="PANTHER" id="PTHR46016">
    <property type="entry name" value="ZINC FINGER, RING/FYVE/PHD-TYPE"/>
    <property type="match status" value="1"/>
</dbReference>
<dbReference type="Proteomes" id="UP000694726">
    <property type="component" value="Unplaced"/>
</dbReference>
<protein>
    <recommendedName>
        <fullName evidence="3">RING-type E3 ubiquitin transferase</fullName>
        <ecNumber evidence="3">2.3.2.27</ecNumber>
    </recommendedName>
</protein>
<dbReference type="GO" id="GO:0061630">
    <property type="term" value="F:ubiquitin protein ligase activity"/>
    <property type="evidence" value="ECO:0007669"/>
    <property type="project" value="UniProtKB-EC"/>
</dbReference>
<dbReference type="PANTHER" id="PTHR46016:SF3">
    <property type="entry name" value="E3 UBIQUITIN-PROTEIN LIGASE RNF114"/>
    <property type="match status" value="1"/>
</dbReference>
<accession>A0A8D0P8V1</accession>
<keyword evidence="5" id="KW-0863">Zinc-finger</keyword>
<evidence type="ECO:0000313" key="10">
    <source>
        <dbReference type="Proteomes" id="UP000694726"/>
    </source>
</evidence>
<keyword evidence="5" id="KW-0862">Zinc</keyword>
<comment type="catalytic activity">
    <reaction evidence="1">
        <text>S-ubiquitinyl-[E2 ubiquitin-conjugating enzyme]-L-cysteine + [acceptor protein]-L-lysine = [E2 ubiquitin-conjugating enzyme]-L-cysteine + N(6)-ubiquitinyl-[acceptor protein]-L-lysine.</text>
        <dbReference type="EC" id="2.3.2.27"/>
    </reaction>
</comment>
<organism evidence="9 10">
    <name type="scientific">Sus scrofa</name>
    <name type="common">Pig</name>
    <dbReference type="NCBI Taxonomy" id="9823"/>
    <lineage>
        <taxon>Eukaryota</taxon>
        <taxon>Metazoa</taxon>
        <taxon>Chordata</taxon>
        <taxon>Craniata</taxon>
        <taxon>Vertebrata</taxon>
        <taxon>Euteleostomi</taxon>
        <taxon>Mammalia</taxon>
        <taxon>Eutheria</taxon>
        <taxon>Laurasiatheria</taxon>
        <taxon>Artiodactyla</taxon>
        <taxon>Suina</taxon>
        <taxon>Suidae</taxon>
        <taxon>Sus</taxon>
    </lineage>
</organism>
<dbReference type="Pfam" id="PF05605">
    <property type="entry name" value="zf-Di19"/>
    <property type="match status" value="1"/>
</dbReference>
<keyword evidence="6" id="KW-0833">Ubl conjugation pathway</keyword>
<evidence type="ECO:0000256" key="6">
    <source>
        <dbReference type="ARBA" id="ARBA00022786"/>
    </source>
</evidence>
<dbReference type="GO" id="GO:0008270">
    <property type="term" value="F:zinc ion binding"/>
    <property type="evidence" value="ECO:0007669"/>
    <property type="project" value="UniProtKB-KW"/>
</dbReference>
<keyword evidence="4" id="KW-0808">Transferase</keyword>
<dbReference type="AlphaFoldDB" id="A0A8D0P8V1"/>
<sequence>HLRKLCISWCSVCLQECLKLKKPVSGAQGSTLAPGIPAVELTQIESTEASCLGCCKNSFLSQIQVHGATCLKSQNYITEGMKVITKDVTLRPKNVPSRYIFPCPCCLENFDRGGLVEHCQLIHSMDTKSVVYPMCASIPWGERSSHSTDFIAPTQFSYGTLVNYDVDEERDAPAFQISQVFLWVMNSTNETGISSPCP</sequence>
<evidence type="ECO:0000256" key="5">
    <source>
        <dbReference type="ARBA" id="ARBA00022771"/>
    </source>
</evidence>
<name>A0A8D0P8V1_PIG</name>
<comment type="pathway">
    <text evidence="2">Protein modification; protein ubiquitination.</text>
</comment>
<dbReference type="InterPro" id="IPR051438">
    <property type="entry name" value="RNF_E3_ubiq-protein_ligase"/>
</dbReference>
<dbReference type="GO" id="GO:0016567">
    <property type="term" value="P:protein ubiquitination"/>
    <property type="evidence" value="ECO:0007669"/>
    <property type="project" value="UniProtKB-UniPathway"/>
</dbReference>
<dbReference type="EC" id="2.3.2.27" evidence="3"/>
<keyword evidence="5" id="KW-0479">Metal-binding</keyword>
<evidence type="ECO:0000256" key="2">
    <source>
        <dbReference type="ARBA" id="ARBA00004906"/>
    </source>
</evidence>
<dbReference type="InterPro" id="IPR008598">
    <property type="entry name" value="Di19_Zn-bd"/>
</dbReference>
<evidence type="ECO:0000259" key="8">
    <source>
        <dbReference type="Pfam" id="PF18574"/>
    </source>
</evidence>
<dbReference type="InterPro" id="IPR034734">
    <property type="entry name" value="ZF_C2HC_RNF"/>
</dbReference>
<proteinExistence type="predicted"/>
<evidence type="ECO:0000256" key="1">
    <source>
        <dbReference type="ARBA" id="ARBA00000900"/>
    </source>
</evidence>
<feature type="domain" description="C2HC RNF-type" evidence="8">
    <location>
        <begin position="45"/>
        <end position="77"/>
    </location>
</feature>
<evidence type="ECO:0000313" key="9">
    <source>
        <dbReference type="Ensembl" id="ENSSSCP00015027999.1"/>
    </source>
</evidence>
<dbReference type="UniPathway" id="UPA00143"/>
<dbReference type="Ensembl" id="ENSSSCT00015070034.1">
    <property type="protein sequence ID" value="ENSSSCP00015027999.1"/>
    <property type="gene ID" value="ENSSSCG00015052625.1"/>
</dbReference>